<feature type="repeat" description="ANK" evidence="3">
    <location>
        <begin position="420"/>
        <end position="442"/>
    </location>
</feature>
<evidence type="ECO:0000256" key="2">
    <source>
        <dbReference type="ARBA" id="ARBA00023043"/>
    </source>
</evidence>
<evidence type="ECO:0000313" key="5">
    <source>
        <dbReference type="Proteomes" id="UP000292402"/>
    </source>
</evidence>
<dbReference type="InterPro" id="IPR036770">
    <property type="entry name" value="Ankyrin_rpt-contain_sf"/>
</dbReference>
<dbReference type="SUPFAM" id="SSF48403">
    <property type="entry name" value="Ankyrin repeat"/>
    <property type="match status" value="1"/>
</dbReference>
<name>A0A4Q4LZB9_9PLEO</name>
<gene>
    <name evidence="4" type="ORF">AA0114_g12291</name>
</gene>
<dbReference type="Pfam" id="PF12796">
    <property type="entry name" value="Ank_2"/>
    <property type="match status" value="2"/>
</dbReference>
<dbReference type="Pfam" id="PF00023">
    <property type="entry name" value="Ank"/>
    <property type="match status" value="1"/>
</dbReference>
<accession>A0A4Q4LZB9</accession>
<evidence type="ECO:0000313" key="4">
    <source>
        <dbReference type="EMBL" id="RYN30458.1"/>
    </source>
</evidence>
<dbReference type="GO" id="GO:0005737">
    <property type="term" value="C:cytoplasm"/>
    <property type="evidence" value="ECO:0007669"/>
    <property type="project" value="TreeGrafter"/>
</dbReference>
<comment type="caution">
    <text evidence="4">The sequence shown here is derived from an EMBL/GenBank/DDBJ whole genome shotgun (WGS) entry which is preliminary data.</text>
</comment>
<keyword evidence="1" id="KW-0677">Repeat</keyword>
<feature type="repeat" description="ANK" evidence="3">
    <location>
        <begin position="355"/>
        <end position="387"/>
    </location>
</feature>
<dbReference type="PANTHER" id="PTHR23206:SF7">
    <property type="entry name" value="PROTEIN KINASE DOMAIN-CONTAINING PROTEIN"/>
    <property type="match status" value="1"/>
</dbReference>
<dbReference type="PROSITE" id="PS50088">
    <property type="entry name" value="ANK_REPEAT"/>
    <property type="match status" value="2"/>
</dbReference>
<proteinExistence type="predicted"/>
<dbReference type="Proteomes" id="UP000292402">
    <property type="component" value="Unassembled WGS sequence"/>
</dbReference>
<organism evidence="4 5">
    <name type="scientific">Alternaria tenuissima</name>
    <dbReference type="NCBI Taxonomy" id="119927"/>
    <lineage>
        <taxon>Eukaryota</taxon>
        <taxon>Fungi</taxon>
        <taxon>Dikarya</taxon>
        <taxon>Ascomycota</taxon>
        <taxon>Pezizomycotina</taxon>
        <taxon>Dothideomycetes</taxon>
        <taxon>Pleosporomycetidae</taxon>
        <taxon>Pleosporales</taxon>
        <taxon>Pleosporineae</taxon>
        <taxon>Pleosporaceae</taxon>
        <taxon>Alternaria</taxon>
        <taxon>Alternaria sect. Alternaria</taxon>
        <taxon>Alternaria alternata complex</taxon>
    </lineage>
</organism>
<keyword evidence="2 3" id="KW-0040">ANK repeat</keyword>
<dbReference type="PROSITE" id="PS50297">
    <property type="entry name" value="ANK_REP_REGION"/>
    <property type="match status" value="2"/>
</dbReference>
<dbReference type="InterPro" id="IPR002110">
    <property type="entry name" value="Ankyrin_rpt"/>
</dbReference>
<protein>
    <submittedName>
        <fullName evidence="4">Uncharacterized protein</fullName>
    </submittedName>
</protein>
<dbReference type="EMBL" id="PDXA01000077">
    <property type="protein sequence ID" value="RYN30458.1"/>
    <property type="molecule type" value="Genomic_DNA"/>
</dbReference>
<dbReference type="PANTHER" id="PTHR23206">
    <property type="entry name" value="MASK PROTEIN"/>
    <property type="match status" value="1"/>
</dbReference>
<evidence type="ECO:0000256" key="3">
    <source>
        <dbReference type="PROSITE-ProRule" id="PRU00023"/>
    </source>
</evidence>
<dbReference type="InterPro" id="IPR051631">
    <property type="entry name" value="Ankyrin-KH/SAM_domain"/>
</dbReference>
<dbReference type="Gene3D" id="1.25.40.20">
    <property type="entry name" value="Ankyrin repeat-containing domain"/>
    <property type="match status" value="1"/>
</dbReference>
<sequence length="479" mass="53948">MAVEELITIATEMTKPFTNDTRYPNPRDCMPQLQHLVEELHSFADKLVSLALDLEAGPDVSNAQAALGSKHVAKSANWTDDHVALTTAFRKTTSWSPCDYPGLSHVLQLKLFRDRPDLLRDNAKPFLLYRDEFLLAARQLLDAPQFQVPSCLKSSQLFIPCAFARIPMIASQFYQSNDPDCLGRSVSHILYDAKVLKEWRPSDTHTHTLDVLARSSLYLACCERNHNRIYQLFRANVDPNVKAANGLYPFDAAVISGDIEVCRFVWKMESRTHVYMDSRYDTSTGISRRSPLLWAAYFGHLHIVKLLQVYRDTHPNTTALEDGWNCNVIGLAAMRGQKSIVKYLKDYQYDMPDVRGRSPLWYAASNGHLDILELLHSGNPLLNRQDNDGFTPVAIAAQNGRLRIVNHLRSIADLSIPTHTGQTPLSLATSAGHLDCVESLLRPSIAALGASEVRKIFVVAQRYGYYEICRVFHKHGLVT</sequence>
<reference evidence="5" key="1">
    <citation type="journal article" date="2019" name="bioRxiv">
        <title>Genomics, evolutionary history and diagnostics of the Alternaria alternata species group including apple and Asian pear pathotypes.</title>
        <authorList>
            <person name="Armitage A.D."/>
            <person name="Cockerton H.M."/>
            <person name="Sreenivasaprasad S."/>
            <person name="Woodhall J.W."/>
            <person name="Lane C.R."/>
            <person name="Harrison R.J."/>
            <person name="Clarkson J.P."/>
        </authorList>
    </citation>
    <scope>NUCLEOTIDE SEQUENCE [LARGE SCALE GENOMIC DNA]</scope>
    <source>
        <strain evidence="5">FERA 1082</strain>
    </source>
</reference>
<dbReference type="AlphaFoldDB" id="A0A4Q4LZB9"/>
<dbReference type="SMART" id="SM00248">
    <property type="entry name" value="ANK"/>
    <property type="match status" value="7"/>
</dbReference>
<evidence type="ECO:0000256" key="1">
    <source>
        <dbReference type="ARBA" id="ARBA00022737"/>
    </source>
</evidence>